<protein>
    <recommendedName>
        <fullName evidence="3">DUF4275 family protein</fullName>
    </recommendedName>
</protein>
<accession>A0A2S4ZZ36</accession>
<name>A0A2S4ZZ36_9SPHI</name>
<keyword evidence="2" id="KW-1185">Reference proteome</keyword>
<organism evidence="1 2">
    <name type="scientific">Solitalea longa</name>
    <dbReference type="NCBI Taxonomy" id="2079460"/>
    <lineage>
        <taxon>Bacteria</taxon>
        <taxon>Pseudomonadati</taxon>
        <taxon>Bacteroidota</taxon>
        <taxon>Sphingobacteriia</taxon>
        <taxon>Sphingobacteriales</taxon>
        <taxon>Sphingobacteriaceae</taxon>
        <taxon>Solitalea</taxon>
    </lineage>
</organism>
<dbReference type="OrthoDB" id="960291at2"/>
<evidence type="ECO:0000313" key="1">
    <source>
        <dbReference type="EMBL" id="POY35123.1"/>
    </source>
</evidence>
<dbReference type="RefSeq" id="WP_103790389.1">
    <property type="nucleotide sequence ID" value="NZ_PQVF01000014.1"/>
</dbReference>
<dbReference type="Proteomes" id="UP000236893">
    <property type="component" value="Unassembled WGS sequence"/>
</dbReference>
<comment type="caution">
    <text evidence="1">The sequence shown here is derived from an EMBL/GenBank/DDBJ whole genome shotgun (WGS) entry which is preliminary data.</text>
</comment>
<dbReference type="AlphaFoldDB" id="A0A2S4ZZ36"/>
<reference evidence="1 2" key="1">
    <citation type="submission" date="2018-01" db="EMBL/GenBank/DDBJ databases">
        <authorList>
            <person name="Gaut B.S."/>
            <person name="Morton B.R."/>
            <person name="Clegg M.T."/>
            <person name="Duvall M.R."/>
        </authorList>
    </citation>
    <scope>NUCLEOTIDE SEQUENCE [LARGE SCALE GENOMIC DNA]</scope>
    <source>
        <strain evidence="1 2">HR-AV</strain>
    </source>
</reference>
<evidence type="ECO:0008006" key="3">
    <source>
        <dbReference type="Google" id="ProtNLM"/>
    </source>
</evidence>
<dbReference type="EMBL" id="PQVF01000014">
    <property type="protein sequence ID" value="POY35123.1"/>
    <property type="molecule type" value="Genomic_DNA"/>
</dbReference>
<sequence>MFLDEKIDRLKRLFQPEDFKVPFTSGSQILKSIESEFIIRKDVSNSHNNLRWKYSNWFDNIKKKLLVKAIDLNRHSEWIDKLDVNTNYWMVIAYQSAPSMKHFVYDCKPNALLALHSISQDDFMIVDKKYCWFAYFRVDGQTQQAAIYRSGEKLTPFEP</sequence>
<proteinExistence type="predicted"/>
<evidence type="ECO:0000313" key="2">
    <source>
        <dbReference type="Proteomes" id="UP000236893"/>
    </source>
</evidence>
<gene>
    <name evidence="1" type="ORF">C3K47_17130</name>
</gene>